<feature type="domain" description="Helicase C-terminal" evidence="10">
    <location>
        <begin position="478"/>
        <end position="637"/>
    </location>
</feature>
<name>A0A7W4ISY1_9PROT</name>
<keyword evidence="3" id="KW-0378">Hydrolase</keyword>
<dbReference type="InterPro" id="IPR045562">
    <property type="entry name" value="RecG_dom3_C"/>
</dbReference>
<dbReference type="InterPro" id="IPR014001">
    <property type="entry name" value="Helicase_ATP-bd"/>
</dbReference>
<dbReference type="InterPro" id="IPR027417">
    <property type="entry name" value="P-loop_NTPase"/>
</dbReference>
<feature type="domain" description="Helicase ATP-binding" evidence="9">
    <location>
        <begin position="301"/>
        <end position="459"/>
    </location>
</feature>
<keyword evidence="5" id="KW-0067">ATP-binding</keyword>
<dbReference type="Gene3D" id="2.40.50.140">
    <property type="entry name" value="Nucleic acid-binding proteins"/>
    <property type="match status" value="1"/>
</dbReference>
<evidence type="ECO:0000256" key="1">
    <source>
        <dbReference type="ARBA" id="ARBA00022741"/>
    </source>
</evidence>
<dbReference type="InterPro" id="IPR047112">
    <property type="entry name" value="RecG/Mfd"/>
</dbReference>
<evidence type="ECO:0000259" key="10">
    <source>
        <dbReference type="PROSITE" id="PS51194"/>
    </source>
</evidence>
<keyword evidence="2" id="KW-0227">DNA damage</keyword>
<dbReference type="GO" id="GO:0005524">
    <property type="term" value="F:ATP binding"/>
    <property type="evidence" value="ECO:0007669"/>
    <property type="project" value="UniProtKB-KW"/>
</dbReference>
<protein>
    <recommendedName>
        <fullName evidence="8">Probable DNA 3'-5' helicase RecG</fullName>
    </recommendedName>
</protein>
<dbReference type="SUPFAM" id="SSF50249">
    <property type="entry name" value="Nucleic acid-binding proteins"/>
    <property type="match status" value="1"/>
</dbReference>
<proteinExistence type="predicted"/>
<dbReference type="Pfam" id="PF19833">
    <property type="entry name" value="RecG_dom3_C"/>
    <property type="match status" value="1"/>
</dbReference>
<keyword evidence="1" id="KW-0547">Nucleotide-binding</keyword>
<dbReference type="Proteomes" id="UP000559860">
    <property type="component" value="Unassembled WGS sequence"/>
</dbReference>
<dbReference type="Gene3D" id="3.40.50.300">
    <property type="entry name" value="P-loop containing nucleotide triphosphate hydrolases"/>
    <property type="match status" value="2"/>
</dbReference>
<dbReference type="NCBIfam" id="NF008164">
    <property type="entry name" value="PRK10917.1-2"/>
    <property type="match status" value="1"/>
</dbReference>
<dbReference type="Pfam" id="PF17191">
    <property type="entry name" value="RecG_wedge"/>
    <property type="match status" value="1"/>
</dbReference>
<dbReference type="InterPro" id="IPR033454">
    <property type="entry name" value="RecG_wedge"/>
</dbReference>
<dbReference type="GO" id="GO:0006281">
    <property type="term" value="P:DNA repair"/>
    <property type="evidence" value="ECO:0007669"/>
    <property type="project" value="UniProtKB-KW"/>
</dbReference>
<dbReference type="AlphaFoldDB" id="A0A7W4ISY1"/>
<accession>A0A7W4ISY1</accession>
<dbReference type="PROSITE" id="PS51194">
    <property type="entry name" value="HELICASE_CTER"/>
    <property type="match status" value="1"/>
</dbReference>
<dbReference type="CDD" id="cd04488">
    <property type="entry name" value="RecG_wedge_OBF"/>
    <property type="match status" value="1"/>
</dbReference>
<evidence type="ECO:0000256" key="7">
    <source>
        <dbReference type="ARBA" id="ARBA00023204"/>
    </source>
</evidence>
<evidence type="ECO:0000256" key="3">
    <source>
        <dbReference type="ARBA" id="ARBA00022801"/>
    </source>
</evidence>
<comment type="caution">
    <text evidence="11">The sequence shown here is derived from an EMBL/GenBank/DDBJ whole genome shotgun (WGS) entry which is preliminary data.</text>
</comment>
<dbReference type="Pfam" id="PF00271">
    <property type="entry name" value="Helicase_C"/>
    <property type="match status" value="1"/>
</dbReference>
<evidence type="ECO:0000313" key="12">
    <source>
        <dbReference type="Proteomes" id="UP000559860"/>
    </source>
</evidence>
<dbReference type="InterPro" id="IPR001650">
    <property type="entry name" value="Helicase_C-like"/>
</dbReference>
<reference evidence="11 12" key="1">
    <citation type="submission" date="2020-04" db="EMBL/GenBank/DDBJ databases">
        <title>Description of novel Gluconacetobacter.</title>
        <authorList>
            <person name="Sombolestani A."/>
        </authorList>
    </citation>
    <scope>NUCLEOTIDE SEQUENCE [LARGE SCALE GENOMIC DNA]</scope>
    <source>
        <strain evidence="11 12">LMG 27801</strain>
    </source>
</reference>
<organism evidence="11 12">
    <name type="scientific">Gluconacetobacter aggeris</name>
    <dbReference type="NCBI Taxonomy" id="1286186"/>
    <lineage>
        <taxon>Bacteria</taxon>
        <taxon>Pseudomonadati</taxon>
        <taxon>Pseudomonadota</taxon>
        <taxon>Alphaproteobacteria</taxon>
        <taxon>Acetobacterales</taxon>
        <taxon>Acetobacteraceae</taxon>
        <taxon>Gluconacetobacter</taxon>
    </lineage>
</organism>
<dbReference type="SUPFAM" id="SSF52540">
    <property type="entry name" value="P-loop containing nucleoside triphosphate hydrolases"/>
    <property type="match status" value="2"/>
</dbReference>
<dbReference type="GO" id="GO:0016787">
    <property type="term" value="F:hydrolase activity"/>
    <property type="evidence" value="ECO:0007669"/>
    <property type="project" value="UniProtKB-KW"/>
</dbReference>
<dbReference type="GO" id="GO:0003677">
    <property type="term" value="F:DNA binding"/>
    <property type="evidence" value="ECO:0007669"/>
    <property type="project" value="UniProtKB-KW"/>
</dbReference>
<keyword evidence="12" id="KW-1185">Reference proteome</keyword>
<evidence type="ECO:0000256" key="2">
    <source>
        <dbReference type="ARBA" id="ARBA00022763"/>
    </source>
</evidence>
<dbReference type="PANTHER" id="PTHR47964:SF1">
    <property type="entry name" value="ATP-DEPENDENT DNA HELICASE HOMOLOG RECG, CHLOROPLASTIC"/>
    <property type="match status" value="1"/>
</dbReference>
<evidence type="ECO:0000313" key="11">
    <source>
        <dbReference type="EMBL" id="MBB2168489.1"/>
    </source>
</evidence>
<evidence type="ECO:0000259" key="9">
    <source>
        <dbReference type="PROSITE" id="PS51192"/>
    </source>
</evidence>
<dbReference type="PANTHER" id="PTHR47964">
    <property type="entry name" value="ATP-DEPENDENT DNA HELICASE HOMOLOG RECG, CHLOROPLASTIC"/>
    <property type="match status" value="1"/>
</dbReference>
<keyword evidence="6" id="KW-0238">DNA-binding</keyword>
<dbReference type="GO" id="GO:0003678">
    <property type="term" value="F:DNA helicase activity"/>
    <property type="evidence" value="ECO:0007669"/>
    <property type="project" value="TreeGrafter"/>
</dbReference>
<dbReference type="SMART" id="SM00490">
    <property type="entry name" value="HELICc"/>
    <property type="match status" value="1"/>
</dbReference>
<evidence type="ECO:0000256" key="8">
    <source>
        <dbReference type="ARBA" id="ARBA00049819"/>
    </source>
</evidence>
<dbReference type="PROSITE" id="PS51192">
    <property type="entry name" value="HELICASE_ATP_BIND_1"/>
    <property type="match status" value="1"/>
</dbReference>
<dbReference type="InterPro" id="IPR012340">
    <property type="entry name" value="NA-bd_OB-fold"/>
</dbReference>
<evidence type="ECO:0000256" key="5">
    <source>
        <dbReference type="ARBA" id="ARBA00022840"/>
    </source>
</evidence>
<dbReference type="SMART" id="SM00487">
    <property type="entry name" value="DEXDc"/>
    <property type="match status" value="1"/>
</dbReference>
<keyword evidence="4 11" id="KW-0347">Helicase</keyword>
<evidence type="ECO:0000256" key="4">
    <source>
        <dbReference type="ARBA" id="ARBA00022806"/>
    </source>
</evidence>
<sequence>MRTIEPTVSDIIIQDDSRDLLGPLLAPLATLPGVGTATAKLLARATGGTRVADLLFHLPESVIDRRYRPLIRDAIPGRICTVHGSVQRVDAPARGRRQPWRVRLSDGSGTIDLAFFSPYQARQMTVGSEVAVSGMLDEFGDRLSIANPDHIVPDGDIGRIPMLDPVWPLTAGLFPRHIRNALRQAFLRFPALPEWLDPTLVSRRHWPDFETALRQLHCPDEFPELLKGEAYAAASERARLRLACDELLAEQVAMAEARRRNRNRPGRAVVPTGALRTTALARFGHTPTGAQTRALREIDADLASPSPMLRLVQGDVGAGKTLVALQAMLGAVEAGHQAVLMAPTEILARQHLATFTRLAPVPVAFLSGSVKGRARRDVLEDIATGRAPLVVGTHALFQEKVVFADLALAVIDEQHRFGVEQRLLLGEKGHLTDILVMTATPIPRTLLLTQWGEMQVSRLDEKPAGRLPVRTSLHAMASLGDLLDGIGRAIAGGARVFWVCPLVSESEALDIAAAEARFAVLAERFGPVVGLAHGQQDIAVRETAIADFAAGRTQILVATTVIEVGVDIPAATVMVIEHAERFGLAQLHQLRGRVGRGGAESFCLLLHDDALGKTARRRLALLRDTEDGFLIADEDFRLRGGGDLTGRRQSGLPDLRLATGARLDLLVTIAAQDAQRIIEGGAEARRGAIALAVELFDRHDAARTLRSG</sequence>
<evidence type="ECO:0000256" key="6">
    <source>
        <dbReference type="ARBA" id="ARBA00023125"/>
    </source>
</evidence>
<dbReference type="InterPro" id="IPR011545">
    <property type="entry name" value="DEAD/DEAH_box_helicase_dom"/>
</dbReference>
<dbReference type="Pfam" id="PF00270">
    <property type="entry name" value="DEAD"/>
    <property type="match status" value="1"/>
</dbReference>
<gene>
    <name evidence="11" type="primary">recG</name>
    <name evidence="11" type="ORF">HLH36_09020</name>
</gene>
<dbReference type="EMBL" id="JABEQD010000005">
    <property type="protein sequence ID" value="MBB2168489.1"/>
    <property type="molecule type" value="Genomic_DNA"/>
</dbReference>
<dbReference type="RefSeq" id="WP_182986072.1">
    <property type="nucleotide sequence ID" value="NZ_JABEQD010000005.1"/>
</dbReference>
<keyword evidence="7" id="KW-0234">DNA repair</keyword>